<evidence type="ECO:0000256" key="2">
    <source>
        <dbReference type="SAM" id="Phobius"/>
    </source>
</evidence>
<evidence type="ECO:0000313" key="4">
    <source>
        <dbReference type="Proteomes" id="UP000297245"/>
    </source>
</evidence>
<proteinExistence type="predicted"/>
<organism evidence="3 4">
    <name type="scientific">Dendrothele bispora (strain CBS 962.96)</name>
    <dbReference type="NCBI Taxonomy" id="1314807"/>
    <lineage>
        <taxon>Eukaryota</taxon>
        <taxon>Fungi</taxon>
        <taxon>Dikarya</taxon>
        <taxon>Basidiomycota</taxon>
        <taxon>Agaricomycotina</taxon>
        <taxon>Agaricomycetes</taxon>
        <taxon>Agaricomycetidae</taxon>
        <taxon>Agaricales</taxon>
        <taxon>Agaricales incertae sedis</taxon>
        <taxon>Dendrothele</taxon>
    </lineage>
</organism>
<accession>A0A4S8LN63</accession>
<sequence length="180" mass="19372">MTEPKVAWCLQLADNALCSFLFVFLLQRTISKMLRNTSGYVQRLRALFVIAVSNFVFPVIFVVIELILVTRKLSYFALAAINISGTNIEIIGILFATIWASIRSNGGVSTDSKIDTGGSGRSASSGRRESRVIDISVTRQTAIIASDNTHSVPIELSGLSMSKRDGSVAAASEISSAPEV</sequence>
<feature type="transmembrane region" description="Helical" evidence="2">
    <location>
        <begin position="6"/>
        <end position="26"/>
    </location>
</feature>
<keyword evidence="2" id="KW-1133">Transmembrane helix</keyword>
<keyword evidence="4" id="KW-1185">Reference proteome</keyword>
<dbReference type="EMBL" id="ML179325">
    <property type="protein sequence ID" value="THU90786.1"/>
    <property type="molecule type" value="Genomic_DNA"/>
</dbReference>
<dbReference type="AlphaFoldDB" id="A0A4S8LN63"/>
<evidence type="ECO:0000313" key="3">
    <source>
        <dbReference type="EMBL" id="THU90786.1"/>
    </source>
</evidence>
<reference evidence="3 4" key="1">
    <citation type="journal article" date="2019" name="Nat. Ecol. Evol.">
        <title>Megaphylogeny resolves global patterns of mushroom evolution.</title>
        <authorList>
            <person name="Varga T."/>
            <person name="Krizsan K."/>
            <person name="Foldi C."/>
            <person name="Dima B."/>
            <person name="Sanchez-Garcia M."/>
            <person name="Sanchez-Ramirez S."/>
            <person name="Szollosi G.J."/>
            <person name="Szarkandi J.G."/>
            <person name="Papp V."/>
            <person name="Albert L."/>
            <person name="Andreopoulos W."/>
            <person name="Angelini C."/>
            <person name="Antonin V."/>
            <person name="Barry K.W."/>
            <person name="Bougher N.L."/>
            <person name="Buchanan P."/>
            <person name="Buyck B."/>
            <person name="Bense V."/>
            <person name="Catcheside P."/>
            <person name="Chovatia M."/>
            <person name="Cooper J."/>
            <person name="Damon W."/>
            <person name="Desjardin D."/>
            <person name="Finy P."/>
            <person name="Geml J."/>
            <person name="Haridas S."/>
            <person name="Hughes K."/>
            <person name="Justo A."/>
            <person name="Karasinski D."/>
            <person name="Kautmanova I."/>
            <person name="Kiss B."/>
            <person name="Kocsube S."/>
            <person name="Kotiranta H."/>
            <person name="LaButti K.M."/>
            <person name="Lechner B.E."/>
            <person name="Liimatainen K."/>
            <person name="Lipzen A."/>
            <person name="Lukacs Z."/>
            <person name="Mihaltcheva S."/>
            <person name="Morgado L.N."/>
            <person name="Niskanen T."/>
            <person name="Noordeloos M.E."/>
            <person name="Ohm R.A."/>
            <person name="Ortiz-Santana B."/>
            <person name="Ovrebo C."/>
            <person name="Racz N."/>
            <person name="Riley R."/>
            <person name="Savchenko A."/>
            <person name="Shiryaev A."/>
            <person name="Soop K."/>
            <person name="Spirin V."/>
            <person name="Szebenyi C."/>
            <person name="Tomsovsky M."/>
            <person name="Tulloss R.E."/>
            <person name="Uehling J."/>
            <person name="Grigoriev I.V."/>
            <person name="Vagvolgyi C."/>
            <person name="Papp T."/>
            <person name="Martin F.M."/>
            <person name="Miettinen O."/>
            <person name="Hibbett D.S."/>
            <person name="Nagy L.G."/>
        </authorList>
    </citation>
    <scope>NUCLEOTIDE SEQUENCE [LARGE SCALE GENOMIC DNA]</scope>
    <source>
        <strain evidence="3 4">CBS 962.96</strain>
    </source>
</reference>
<gene>
    <name evidence="3" type="ORF">K435DRAFT_801736</name>
</gene>
<evidence type="ECO:0000256" key="1">
    <source>
        <dbReference type="SAM" id="MobiDB-lite"/>
    </source>
</evidence>
<dbReference type="Proteomes" id="UP000297245">
    <property type="component" value="Unassembled WGS sequence"/>
</dbReference>
<dbReference type="OrthoDB" id="2548432at2759"/>
<feature type="transmembrane region" description="Helical" evidence="2">
    <location>
        <begin position="75"/>
        <end position="100"/>
    </location>
</feature>
<keyword evidence="2" id="KW-0812">Transmembrane</keyword>
<protein>
    <submittedName>
        <fullName evidence="3">Uncharacterized protein</fullName>
    </submittedName>
</protein>
<feature type="transmembrane region" description="Helical" evidence="2">
    <location>
        <begin position="47"/>
        <end position="69"/>
    </location>
</feature>
<name>A0A4S8LN63_DENBC</name>
<keyword evidence="2" id="KW-0472">Membrane</keyword>
<feature type="region of interest" description="Disordered" evidence="1">
    <location>
        <begin position="107"/>
        <end position="130"/>
    </location>
</feature>